<dbReference type="RefSeq" id="WP_306887500.1">
    <property type="nucleotide sequence ID" value="NZ_JAUSUL010000006.1"/>
</dbReference>
<dbReference type="EMBL" id="JAUSUL010000006">
    <property type="protein sequence ID" value="MDQ0317576.1"/>
    <property type="molecule type" value="Genomic_DNA"/>
</dbReference>
<dbReference type="Proteomes" id="UP001229244">
    <property type="component" value="Unassembled WGS sequence"/>
</dbReference>
<comment type="caution">
    <text evidence="1">The sequence shown here is derived from an EMBL/GenBank/DDBJ whole genome shotgun (WGS) entry which is preliminary data.</text>
</comment>
<keyword evidence="1" id="KW-0966">Cell projection</keyword>
<evidence type="ECO:0000313" key="2">
    <source>
        <dbReference type="Proteomes" id="UP001229244"/>
    </source>
</evidence>
<gene>
    <name evidence="1" type="ORF">J2S73_004062</name>
</gene>
<dbReference type="InterPro" id="IPR010845">
    <property type="entry name" value="FlaF"/>
</dbReference>
<dbReference type="GO" id="GO:0044781">
    <property type="term" value="P:bacterial-type flagellum organization"/>
    <property type="evidence" value="ECO:0007669"/>
    <property type="project" value="InterPro"/>
</dbReference>
<dbReference type="NCBIfam" id="NF009434">
    <property type="entry name" value="PRK12793.1"/>
    <property type="match status" value="1"/>
</dbReference>
<protein>
    <submittedName>
        <fullName evidence="1">Flagellar protein FlaF</fullName>
    </submittedName>
</protein>
<keyword evidence="1" id="KW-0969">Cilium</keyword>
<organism evidence="1 2">
    <name type="scientific">Amorphus orientalis</name>
    <dbReference type="NCBI Taxonomy" id="649198"/>
    <lineage>
        <taxon>Bacteria</taxon>
        <taxon>Pseudomonadati</taxon>
        <taxon>Pseudomonadota</taxon>
        <taxon>Alphaproteobacteria</taxon>
        <taxon>Hyphomicrobiales</taxon>
        <taxon>Amorphaceae</taxon>
        <taxon>Amorphus</taxon>
    </lineage>
</organism>
<evidence type="ECO:0000313" key="1">
    <source>
        <dbReference type="EMBL" id="MDQ0317576.1"/>
    </source>
</evidence>
<proteinExistence type="predicted"/>
<reference evidence="1" key="1">
    <citation type="submission" date="2023-07" db="EMBL/GenBank/DDBJ databases">
        <title>Genomic Encyclopedia of Type Strains, Phase IV (KMG-IV): sequencing the most valuable type-strain genomes for metagenomic binning, comparative biology and taxonomic classification.</title>
        <authorList>
            <person name="Goeker M."/>
        </authorList>
    </citation>
    <scope>NUCLEOTIDE SEQUENCE</scope>
    <source>
        <strain evidence="1">DSM 21202</strain>
    </source>
</reference>
<dbReference type="AlphaFoldDB" id="A0AAE4ATS2"/>
<sequence>MYKFSYAEVLDDSSDERRGREIMALEHGIALLRKADAKNPMAPESIKALRYVQQLWGFFIRDLADRENGLDETLRADLVSIGLWIIREADQIISGKSQNYAGLIDINRTIRDGLK</sequence>
<dbReference type="Pfam" id="PF07309">
    <property type="entry name" value="FlaF"/>
    <property type="match status" value="1"/>
</dbReference>
<name>A0AAE4ATS2_9HYPH</name>
<keyword evidence="2" id="KW-1185">Reference proteome</keyword>
<accession>A0AAE4ATS2</accession>
<keyword evidence="1" id="KW-0282">Flagellum</keyword>